<reference evidence="9" key="1">
    <citation type="submission" date="2017-02" db="UniProtKB">
        <authorList>
            <consortium name="WormBaseParasite"/>
        </authorList>
    </citation>
    <scope>IDENTIFICATION</scope>
</reference>
<evidence type="ECO:0000256" key="4">
    <source>
        <dbReference type="SAM" id="Phobius"/>
    </source>
</evidence>
<evidence type="ECO:0000256" key="3">
    <source>
        <dbReference type="ARBA" id="ARBA00023319"/>
    </source>
</evidence>
<dbReference type="AlphaFoldDB" id="A0A0N5D1L4"/>
<keyword evidence="4" id="KW-0812">Transmembrane</keyword>
<feature type="domain" description="Ig-like" evidence="6">
    <location>
        <begin position="36"/>
        <end position="127"/>
    </location>
</feature>
<keyword evidence="4" id="KW-1133">Transmembrane helix</keyword>
<dbReference type="SMART" id="SM00409">
    <property type="entry name" value="IG"/>
    <property type="match status" value="2"/>
</dbReference>
<evidence type="ECO:0000256" key="1">
    <source>
        <dbReference type="ARBA" id="ARBA00023157"/>
    </source>
</evidence>
<protein>
    <submittedName>
        <fullName evidence="9">Ig-like domain-containing protein</fullName>
    </submittedName>
</protein>
<dbReference type="PANTHER" id="PTHR11890:SF19">
    <property type="entry name" value="SINGLE IG IL-1-RELATED RECEPTOR"/>
    <property type="match status" value="1"/>
</dbReference>
<keyword evidence="1" id="KW-1015">Disulfide bond</keyword>
<dbReference type="InterPro" id="IPR013098">
    <property type="entry name" value="Ig_I-set"/>
</dbReference>
<dbReference type="SMART" id="SM00408">
    <property type="entry name" value="IGc2"/>
    <property type="match status" value="1"/>
</dbReference>
<proteinExistence type="predicted"/>
<evidence type="ECO:0000259" key="6">
    <source>
        <dbReference type="PROSITE" id="PS50835"/>
    </source>
</evidence>
<accession>A0A0N5D1L4</accession>
<dbReference type="SUPFAM" id="SSF48726">
    <property type="entry name" value="Immunoglobulin"/>
    <property type="match status" value="1"/>
</dbReference>
<evidence type="ECO:0000313" key="7">
    <source>
        <dbReference type="EMBL" id="VDN04119.1"/>
    </source>
</evidence>
<keyword evidence="4" id="KW-0472">Membrane</keyword>
<dbReference type="InterPro" id="IPR007110">
    <property type="entry name" value="Ig-like_dom"/>
</dbReference>
<evidence type="ECO:0000313" key="9">
    <source>
        <dbReference type="WBParaSite" id="TCLT_0000674601-mRNA-1"/>
    </source>
</evidence>
<gene>
    <name evidence="7" type="ORF">TCLT_LOCUS6735</name>
</gene>
<feature type="domain" description="Ig-like" evidence="6">
    <location>
        <begin position="136"/>
        <end position="241"/>
    </location>
</feature>
<reference evidence="7 8" key="2">
    <citation type="submission" date="2018-11" db="EMBL/GenBank/DDBJ databases">
        <authorList>
            <consortium name="Pathogen Informatics"/>
        </authorList>
    </citation>
    <scope>NUCLEOTIDE SEQUENCE [LARGE SCALE GENOMIC DNA]</scope>
</reference>
<evidence type="ECO:0000256" key="2">
    <source>
        <dbReference type="ARBA" id="ARBA00023180"/>
    </source>
</evidence>
<name>A0A0N5D1L4_THECL</name>
<feature type="signal peptide" evidence="5">
    <location>
        <begin position="1"/>
        <end position="29"/>
    </location>
</feature>
<dbReference type="Gene3D" id="2.60.40.10">
    <property type="entry name" value="Immunoglobulins"/>
    <property type="match status" value="2"/>
</dbReference>
<dbReference type="STRING" id="103827.A0A0N5D1L4"/>
<dbReference type="InterPro" id="IPR036179">
    <property type="entry name" value="Ig-like_dom_sf"/>
</dbReference>
<dbReference type="WBParaSite" id="TCLT_0000674601-mRNA-1">
    <property type="protein sequence ID" value="TCLT_0000674601-mRNA-1"/>
    <property type="gene ID" value="TCLT_0000674601"/>
</dbReference>
<evidence type="ECO:0000256" key="5">
    <source>
        <dbReference type="SAM" id="SignalP"/>
    </source>
</evidence>
<dbReference type="Pfam" id="PF26428">
    <property type="entry name" value="Zwei_Ig_N"/>
    <property type="match status" value="1"/>
</dbReference>
<feature type="transmembrane region" description="Helical" evidence="4">
    <location>
        <begin position="250"/>
        <end position="271"/>
    </location>
</feature>
<dbReference type="PROSITE" id="PS50835">
    <property type="entry name" value="IG_LIKE"/>
    <property type="match status" value="2"/>
</dbReference>
<dbReference type="PANTHER" id="PTHR11890">
    <property type="entry name" value="INTERLEUKIN-1 RECEPTOR FAMILY MEMBER"/>
    <property type="match status" value="1"/>
</dbReference>
<dbReference type="InterPro" id="IPR003598">
    <property type="entry name" value="Ig_sub2"/>
</dbReference>
<dbReference type="InterPro" id="IPR013783">
    <property type="entry name" value="Ig-like_fold"/>
</dbReference>
<keyword evidence="5" id="KW-0732">Signal</keyword>
<evidence type="ECO:0000313" key="8">
    <source>
        <dbReference type="Proteomes" id="UP000276776"/>
    </source>
</evidence>
<keyword evidence="8" id="KW-1185">Reference proteome</keyword>
<dbReference type="EMBL" id="UYYF01004440">
    <property type="protein sequence ID" value="VDN04119.1"/>
    <property type="molecule type" value="Genomic_DNA"/>
</dbReference>
<dbReference type="OMA" id="TLWCQAE"/>
<organism evidence="9">
    <name type="scientific">Thelazia callipaeda</name>
    <name type="common">Oriental eyeworm</name>
    <name type="synonym">Parasitic nematode</name>
    <dbReference type="NCBI Taxonomy" id="103827"/>
    <lineage>
        <taxon>Eukaryota</taxon>
        <taxon>Metazoa</taxon>
        <taxon>Ecdysozoa</taxon>
        <taxon>Nematoda</taxon>
        <taxon>Chromadorea</taxon>
        <taxon>Rhabditida</taxon>
        <taxon>Spirurina</taxon>
        <taxon>Spiruromorpha</taxon>
        <taxon>Thelazioidea</taxon>
        <taxon>Thelaziidae</taxon>
        <taxon>Thelazia</taxon>
    </lineage>
</organism>
<feature type="chain" id="PRO_5043126527" evidence="5">
    <location>
        <begin position="30"/>
        <end position="287"/>
    </location>
</feature>
<dbReference type="Pfam" id="PF07679">
    <property type="entry name" value="I-set"/>
    <property type="match status" value="1"/>
</dbReference>
<dbReference type="InterPro" id="IPR015621">
    <property type="entry name" value="IL-1_rcpt_fam"/>
</dbReference>
<keyword evidence="3" id="KW-0393">Immunoglobulin domain</keyword>
<dbReference type="InterPro" id="IPR058814">
    <property type="entry name" value="ZIG1/7_N"/>
</dbReference>
<sequence length="287" mass="31817">MCLSATFYVAVSCIIVQFIALFNQRLCEAARAIGNPSAVITVSSARTSKNNPLHSHENVTLWCQAEEQGSVLPIKSAVFSRKRDGLVLKAEISSDRKRAYYHFGLAHVADSGNYTCKLTTINGLKVNGNHQIFVRPVVLVDSGHFEAQNNDPFKFFGHGVTAVRGSSVEINCPVIAFPAARFSWTKNGKEFSAKDPRVNIQIDGKISIEKVNDGDKGIYECTATNEFVVSGHTEAHQVMLSRMLRVKSELAWLWPLLVIIAIITLLLLIIISCECKKKRNEQKLLVE</sequence>
<dbReference type="InterPro" id="IPR003599">
    <property type="entry name" value="Ig_sub"/>
</dbReference>
<dbReference type="Proteomes" id="UP000276776">
    <property type="component" value="Unassembled WGS sequence"/>
</dbReference>
<keyword evidence="2" id="KW-0325">Glycoprotein</keyword>
<dbReference type="OrthoDB" id="5969272at2759"/>